<keyword evidence="3" id="KW-1185">Reference proteome</keyword>
<comment type="caution">
    <text evidence="2">The sequence shown here is derived from an EMBL/GenBank/DDBJ whole genome shotgun (WGS) entry which is preliminary data.</text>
</comment>
<sequence length="95" mass="10179">MEVAKSAPNPPRALAVAFDLLGNPVLRRQAGDRLAALVLADDARIATGFVGTPLICDALTDTGHLDVAYRLLTQTECPSWLYTVARPGLLHCRPV</sequence>
<dbReference type="PANTHER" id="PTHR33307:SF6">
    <property type="entry name" value="ALPHA-RHAMNOSIDASE (EUROFUNG)-RELATED"/>
    <property type="match status" value="1"/>
</dbReference>
<evidence type="ECO:0000313" key="3">
    <source>
        <dbReference type="Proteomes" id="UP001595859"/>
    </source>
</evidence>
<protein>
    <recommendedName>
        <fullName evidence="1">Alpha-L-rhamnosidase six-hairpin glycosidase domain-containing protein</fullName>
    </recommendedName>
</protein>
<organism evidence="2 3">
    <name type="scientific">Actinophytocola glycyrrhizae</name>
    <dbReference type="NCBI Taxonomy" id="2044873"/>
    <lineage>
        <taxon>Bacteria</taxon>
        <taxon>Bacillati</taxon>
        <taxon>Actinomycetota</taxon>
        <taxon>Actinomycetes</taxon>
        <taxon>Pseudonocardiales</taxon>
        <taxon>Pseudonocardiaceae</taxon>
    </lineage>
</organism>
<dbReference type="EMBL" id="JBHSIS010000009">
    <property type="protein sequence ID" value="MFC4856043.1"/>
    <property type="molecule type" value="Genomic_DNA"/>
</dbReference>
<name>A0ABV9S316_9PSEU</name>
<accession>A0ABV9S316</accession>
<dbReference type="RefSeq" id="WP_378058007.1">
    <property type="nucleotide sequence ID" value="NZ_JBHSIS010000009.1"/>
</dbReference>
<evidence type="ECO:0000313" key="2">
    <source>
        <dbReference type="EMBL" id="MFC4856043.1"/>
    </source>
</evidence>
<reference evidence="3" key="1">
    <citation type="journal article" date="2019" name="Int. J. Syst. Evol. Microbiol.">
        <title>The Global Catalogue of Microorganisms (GCM) 10K type strain sequencing project: providing services to taxonomists for standard genome sequencing and annotation.</title>
        <authorList>
            <consortium name="The Broad Institute Genomics Platform"/>
            <consortium name="The Broad Institute Genome Sequencing Center for Infectious Disease"/>
            <person name="Wu L."/>
            <person name="Ma J."/>
        </authorList>
    </citation>
    <scope>NUCLEOTIDE SEQUENCE [LARGE SCALE GENOMIC DNA]</scope>
    <source>
        <strain evidence="3">ZS-22-S1</strain>
    </source>
</reference>
<dbReference type="Gene3D" id="1.50.10.10">
    <property type="match status" value="1"/>
</dbReference>
<feature type="domain" description="Alpha-L-rhamnosidase six-hairpin glycosidase" evidence="1">
    <location>
        <begin position="13"/>
        <end position="85"/>
    </location>
</feature>
<dbReference type="PANTHER" id="PTHR33307">
    <property type="entry name" value="ALPHA-RHAMNOSIDASE (EUROFUNG)"/>
    <property type="match status" value="1"/>
</dbReference>
<dbReference type="Proteomes" id="UP001595859">
    <property type="component" value="Unassembled WGS sequence"/>
</dbReference>
<dbReference type="InterPro" id="IPR016007">
    <property type="entry name" value="Alpha_rhamnosid"/>
</dbReference>
<dbReference type="InterPro" id="IPR035396">
    <property type="entry name" value="Bac_rhamnosid6H"/>
</dbReference>
<dbReference type="InterPro" id="IPR012341">
    <property type="entry name" value="6hp_glycosidase-like_sf"/>
</dbReference>
<proteinExistence type="predicted"/>
<gene>
    <name evidence="2" type="ORF">ACFPCV_21265</name>
</gene>
<dbReference type="Pfam" id="PF17389">
    <property type="entry name" value="Bac_rhamnosid6H"/>
    <property type="match status" value="1"/>
</dbReference>
<evidence type="ECO:0000259" key="1">
    <source>
        <dbReference type="Pfam" id="PF17389"/>
    </source>
</evidence>